<proteinExistence type="predicted"/>
<dbReference type="PATRIC" id="fig|1278073.3.peg.2127"/>
<dbReference type="InterPro" id="IPR011990">
    <property type="entry name" value="TPR-like_helical_dom_sf"/>
</dbReference>
<dbReference type="STRING" id="1278073.MYSTI_02089"/>
<evidence type="ECO:0000313" key="2">
    <source>
        <dbReference type="EMBL" id="AGC43418.1"/>
    </source>
</evidence>
<gene>
    <name evidence="2" type="ordered locus">MYSTI_02089</name>
</gene>
<dbReference type="eggNOG" id="COG0790">
    <property type="taxonomic scope" value="Bacteria"/>
</dbReference>
<dbReference type="Proteomes" id="UP000011131">
    <property type="component" value="Chromosome"/>
</dbReference>
<dbReference type="AlphaFoldDB" id="L7U5Q8"/>
<feature type="region of interest" description="Disordered" evidence="1">
    <location>
        <begin position="195"/>
        <end position="222"/>
    </location>
</feature>
<protein>
    <recommendedName>
        <fullName evidence="4">Beta-lactamase</fullName>
    </recommendedName>
</protein>
<sequence length="222" mass="24009">MFVLGLLGGGVACKAPLTPEEDRGRAVEWVRTHSSEPVREECPADRVPEKETKLGDFKTHCDGRLAWCARQCSDGDDATACYSLAYGFMVKDTHVALMEPLYRRSCVLGAMRGCTLWAGALAYLHGSSDEEKVCLARTYEKTCARGEPMGCAVHGFDLMIGRHAPPDLKKAREVLERVCKATSADDPACESARDSLAALTSLERNPGTTTPPPATRPRPGGP</sequence>
<evidence type="ECO:0000313" key="3">
    <source>
        <dbReference type="Proteomes" id="UP000011131"/>
    </source>
</evidence>
<dbReference type="Gene3D" id="1.25.40.10">
    <property type="entry name" value="Tetratricopeptide repeat domain"/>
    <property type="match status" value="1"/>
</dbReference>
<feature type="compositionally biased region" description="Pro residues" evidence="1">
    <location>
        <begin position="209"/>
        <end position="222"/>
    </location>
</feature>
<dbReference type="EMBL" id="CP004025">
    <property type="protein sequence ID" value="AGC43418.1"/>
    <property type="molecule type" value="Genomic_DNA"/>
</dbReference>
<name>L7U5Q8_MYXSD</name>
<organism evidence="2 3">
    <name type="scientific">Myxococcus stipitatus (strain DSM 14675 / JCM 12634 / Mx s8)</name>
    <dbReference type="NCBI Taxonomy" id="1278073"/>
    <lineage>
        <taxon>Bacteria</taxon>
        <taxon>Pseudomonadati</taxon>
        <taxon>Myxococcota</taxon>
        <taxon>Myxococcia</taxon>
        <taxon>Myxococcales</taxon>
        <taxon>Cystobacterineae</taxon>
        <taxon>Myxococcaceae</taxon>
        <taxon>Myxococcus</taxon>
    </lineage>
</organism>
<dbReference type="KEGG" id="msd:MYSTI_02089"/>
<dbReference type="HOGENOM" id="CLU_1244221_0_0_7"/>
<accession>L7U5Q8</accession>
<reference evidence="2 3" key="1">
    <citation type="journal article" date="2013" name="Genome Announc.">
        <title>Complete genome sequence of Myxococcus stipitatus strain DSM 14675, a fruiting myxobacterium.</title>
        <authorList>
            <person name="Huntley S."/>
            <person name="Kneip S."/>
            <person name="Treuner-Lange A."/>
            <person name="Sogaard-Andersen L."/>
        </authorList>
    </citation>
    <scope>NUCLEOTIDE SEQUENCE [LARGE SCALE GENOMIC DNA]</scope>
    <source>
        <strain evidence="3">DSM 14675 / JCM 12634 / Mx s8</strain>
    </source>
</reference>
<evidence type="ECO:0000256" key="1">
    <source>
        <dbReference type="SAM" id="MobiDB-lite"/>
    </source>
</evidence>
<keyword evidence="3" id="KW-1185">Reference proteome</keyword>
<evidence type="ECO:0008006" key="4">
    <source>
        <dbReference type="Google" id="ProtNLM"/>
    </source>
</evidence>